<evidence type="ECO:0008006" key="6">
    <source>
        <dbReference type="Google" id="ProtNLM"/>
    </source>
</evidence>
<dbReference type="AlphaFoldDB" id="A0AAV9U6S8"/>
<dbReference type="Proteomes" id="UP001373714">
    <property type="component" value="Unassembled WGS sequence"/>
</dbReference>
<comment type="similarity">
    <text evidence="1">Belongs to the short-chain dehydrogenases/reductases (SDR) family.</text>
</comment>
<dbReference type="PANTHER" id="PTHR43008">
    <property type="entry name" value="BENZIL REDUCTASE"/>
    <property type="match status" value="1"/>
</dbReference>
<accession>A0AAV9U6S8</accession>
<evidence type="ECO:0000256" key="1">
    <source>
        <dbReference type="ARBA" id="ARBA00006484"/>
    </source>
</evidence>
<reference evidence="4 5" key="1">
    <citation type="submission" date="2019-10" db="EMBL/GenBank/DDBJ databases">
        <authorList>
            <person name="Palmer J.M."/>
        </authorList>
    </citation>
    <scope>NUCLEOTIDE SEQUENCE [LARGE SCALE GENOMIC DNA]</scope>
    <source>
        <strain evidence="4 5">TWF730</strain>
    </source>
</reference>
<dbReference type="PANTHER" id="PTHR43008:SF8">
    <property type="entry name" value="BENZIL REDUCTASE ((S)-BENZOIN FORMING) IRC24"/>
    <property type="match status" value="1"/>
</dbReference>
<dbReference type="InterPro" id="IPR020904">
    <property type="entry name" value="Sc_DH/Rdtase_CS"/>
</dbReference>
<evidence type="ECO:0000313" key="4">
    <source>
        <dbReference type="EMBL" id="KAK6337347.1"/>
    </source>
</evidence>
<keyword evidence="5" id="KW-1185">Reference proteome</keyword>
<dbReference type="SUPFAM" id="SSF51735">
    <property type="entry name" value="NAD(P)-binding Rossmann-fold domains"/>
    <property type="match status" value="1"/>
</dbReference>
<keyword evidence="3" id="KW-0560">Oxidoreductase</keyword>
<evidence type="ECO:0000256" key="3">
    <source>
        <dbReference type="ARBA" id="ARBA00023002"/>
    </source>
</evidence>
<dbReference type="GO" id="GO:0050664">
    <property type="term" value="F:oxidoreductase activity, acting on NAD(P)H, oxygen as acceptor"/>
    <property type="evidence" value="ECO:0007669"/>
    <property type="project" value="TreeGrafter"/>
</dbReference>
<dbReference type="Pfam" id="PF00106">
    <property type="entry name" value="adh_short"/>
    <property type="match status" value="1"/>
</dbReference>
<dbReference type="InterPro" id="IPR002347">
    <property type="entry name" value="SDR_fam"/>
</dbReference>
<dbReference type="InterPro" id="IPR036291">
    <property type="entry name" value="NAD(P)-bd_dom_sf"/>
</dbReference>
<evidence type="ECO:0000313" key="5">
    <source>
        <dbReference type="Proteomes" id="UP001373714"/>
    </source>
</evidence>
<dbReference type="Gene3D" id="3.40.50.720">
    <property type="entry name" value="NAD(P)-binding Rossmann-like Domain"/>
    <property type="match status" value="1"/>
</dbReference>
<evidence type="ECO:0000256" key="2">
    <source>
        <dbReference type="ARBA" id="ARBA00022857"/>
    </source>
</evidence>
<organism evidence="4 5">
    <name type="scientific">Orbilia blumenaviensis</name>
    <dbReference type="NCBI Taxonomy" id="1796055"/>
    <lineage>
        <taxon>Eukaryota</taxon>
        <taxon>Fungi</taxon>
        <taxon>Dikarya</taxon>
        <taxon>Ascomycota</taxon>
        <taxon>Pezizomycotina</taxon>
        <taxon>Orbiliomycetes</taxon>
        <taxon>Orbiliales</taxon>
        <taxon>Orbiliaceae</taxon>
        <taxon>Orbilia</taxon>
    </lineage>
</organism>
<sequence length="262" mass="28208">MVESTPVVILTGAGRGIGFAILQYLLGLPNPPNILAISRNIKPLETFAAAHSNLQIASVDLSAPSSQLKSEIVTEIIGAAVSKWGRIDSLLLNHGTLDPIAKIEAAELEDWEANYRVNFLSNVEIIKSALPELRKSNGRVVLVSSGASSIYFTGWGAYGSTKAALNHLNATLALEEPTITTISIAPGIVDTDMQASLRGVHGKVMTTGENEFFHNLKENESMVKPEEVGAVLANLSLRVEKSLTGKYLDWNDELLSSYRPKA</sequence>
<dbReference type="PRINTS" id="PR00081">
    <property type="entry name" value="GDHRDH"/>
</dbReference>
<gene>
    <name evidence="4" type="ORF">TWF730_002750</name>
</gene>
<protein>
    <recommendedName>
        <fullName evidence="6">NAD(P)-binding protein</fullName>
    </recommendedName>
</protein>
<dbReference type="GO" id="GO:0016616">
    <property type="term" value="F:oxidoreductase activity, acting on the CH-OH group of donors, NAD or NADP as acceptor"/>
    <property type="evidence" value="ECO:0007669"/>
    <property type="project" value="UniProtKB-ARBA"/>
</dbReference>
<comment type="caution">
    <text evidence="4">The sequence shown here is derived from an EMBL/GenBank/DDBJ whole genome shotgun (WGS) entry which is preliminary data.</text>
</comment>
<proteinExistence type="inferred from homology"/>
<name>A0AAV9U6S8_9PEZI</name>
<dbReference type="EMBL" id="JAVHNS010000013">
    <property type="protein sequence ID" value="KAK6337347.1"/>
    <property type="molecule type" value="Genomic_DNA"/>
</dbReference>
<keyword evidence="2" id="KW-0521">NADP</keyword>
<dbReference type="PROSITE" id="PS00061">
    <property type="entry name" value="ADH_SHORT"/>
    <property type="match status" value="1"/>
</dbReference>